<dbReference type="PANTHER" id="PTHR10000">
    <property type="entry name" value="PHOSPHOSERINE PHOSPHATASE"/>
    <property type="match status" value="1"/>
</dbReference>
<proteinExistence type="predicted"/>
<evidence type="ECO:0000313" key="2">
    <source>
        <dbReference type="Proteomes" id="UP000260943"/>
    </source>
</evidence>
<dbReference type="GO" id="GO:0000287">
    <property type="term" value="F:magnesium ion binding"/>
    <property type="evidence" value="ECO:0007669"/>
    <property type="project" value="TreeGrafter"/>
</dbReference>
<protein>
    <submittedName>
        <fullName evidence="1">HAD family phosphatase</fullName>
    </submittedName>
</protein>
<dbReference type="AlphaFoldDB" id="A0A3E4QS58"/>
<dbReference type="Gene3D" id="3.30.1240.10">
    <property type="match status" value="1"/>
</dbReference>
<reference evidence="1 2" key="1">
    <citation type="submission" date="2018-08" db="EMBL/GenBank/DDBJ databases">
        <title>A genome reference for cultivated species of the human gut microbiota.</title>
        <authorList>
            <person name="Zou Y."/>
            <person name="Xue W."/>
            <person name="Luo G."/>
        </authorList>
    </citation>
    <scope>NUCLEOTIDE SEQUENCE [LARGE SCALE GENOMIC DNA]</scope>
    <source>
        <strain evidence="1 2">TF08-14</strain>
    </source>
</reference>
<sequence>MASARARTCSRCHYRIVARGAARPHLTATIWEDNCVIRGGYMTAFGSKPADLAMPAALFFDVDGTLVWHDPDAATGENIVSNPPSAEVYKAFHALADNGHKAFICTGRPLSLVAQDLLDLKPAGLITGAGATIVIDGKIVYQNGIARELLDQTLRAIFEAGAGVMYEGANLCVSLVPAGVPYDDFPGVATVHTVEDFYALAGDEVFDKISFMNSEVPALRSAWDFLGKHYTICDLGVGVGEMSVIGTDKGSGIHHALEAIAKLDGTDAAADAAYRTFAFGDSENDLPMMRVVDHPVAMGNALDSVKQAASYVTASVQEDGVPTALRHFGLI</sequence>
<dbReference type="Proteomes" id="UP000260943">
    <property type="component" value="Unassembled WGS sequence"/>
</dbReference>
<dbReference type="PROSITE" id="PS01229">
    <property type="entry name" value="COF_2"/>
    <property type="match status" value="1"/>
</dbReference>
<gene>
    <name evidence="1" type="ORF">DXC81_06810</name>
</gene>
<dbReference type="GO" id="GO:0005829">
    <property type="term" value="C:cytosol"/>
    <property type="evidence" value="ECO:0007669"/>
    <property type="project" value="TreeGrafter"/>
</dbReference>
<dbReference type="Gene3D" id="3.40.50.1000">
    <property type="entry name" value="HAD superfamily/HAD-like"/>
    <property type="match status" value="1"/>
</dbReference>
<organism evidence="1 2">
    <name type="scientific">Collinsella tanakaei</name>
    <dbReference type="NCBI Taxonomy" id="626935"/>
    <lineage>
        <taxon>Bacteria</taxon>
        <taxon>Bacillati</taxon>
        <taxon>Actinomycetota</taxon>
        <taxon>Coriobacteriia</taxon>
        <taxon>Coriobacteriales</taxon>
        <taxon>Coriobacteriaceae</taxon>
        <taxon>Collinsella</taxon>
    </lineage>
</organism>
<dbReference type="EMBL" id="QSRJ01000007">
    <property type="protein sequence ID" value="RGL09917.1"/>
    <property type="molecule type" value="Genomic_DNA"/>
</dbReference>
<dbReference type="PANTHER" id="PTHR10000:SF25">
    <property type="entry name" value="PHOSPHATASE YKRA-RELATED"/>
    <property type="match status" value="1"/>
</dbReference>
<comment type="caution">
    <text evidence="1">The sequence shown here is derived from an EMBL/GenBank/DDBJ whole genome shotgun (WGS) entry which is preliminary data.</text>
</comment>
<accession>A0A3E4QS58</accession>
<dbReference type="SUPFAM" id="SSF56784">
    <property type="entry name" value="HAD-like"/>
    <property type="match status" value="1"/>
</dbReference>
<name>A0A3E4QS58_9ACTN</name>
<dbReference type="InterPro" id="IPR023214">
    <property type="entry name" value="HAD_sf"/>
</dbReference>
<evidence type="ECO:0000313" key="1">
    <source>
        <dbReference type="EMBL" id="RGL09917.1"/>
    </source>
</evidence>
<dbReference type="Pfam" id="PF08282">
    <property type="entry name" value="Hydrolase_3"/>
    <property type="match status" value="1"/>
</dbReference>
<dbReference type="GO" id="GO:0016791">
    <property type="term" value="F:phosphatase activity"/>
    <property type="evidence" value="ECO:0007669"/>
    <property type="project" value="TreeGrafter"/>
</dbReference>
<dbReference type="InterPro" id="IPR036412">
    <property type="entry name" value="HAD-like_sf"/>
</dbReference>